<protein>
    <recommendedName>
        <fullName evidence="2">DUF7869 domain-containing protein</fullName>
    </recommendedName>
</protein>
<feature type="region of interest" description="Disordered" evidence="1">
    <location>
        <begin position="203"/>
        <end position="227"/>
    </location>
</feature>
<evidence type="ECO:0000313" key="4">
    <source>
        <dbReference type="Proteomes" id="UP000007819"/>
    </source>
</evidence>
<organism evidence="3 4">
    <name type="scientific">Acyrthosiphon pisum</name>
    <name type="common">Pea aphid</name>
    <dbReference type="NCBI Taxonomy" id="7029"/>
    <lineage>
        <taxon>Eukaryota</taxon>
        <taxon>Metazoa</taxon>
        <taxon>Ecdysozoa</taxon>
        <taxon>Arthropoda</taxon>
        <taxon>Hexapoda</taxon>
        <taxon>Insecta</taxon>
        <taxon>Pterygota</taxon>
        <taxon>Neoptera</taxon>
        <taxon>Paraneoptera</taxon>
        <taxon>Hemiptera</taxon>
        <taxon>Sternorrhyncha</taxon>
        <taxon>Aphidomorpha</taxon>
        <taxon>Aphidoidea</taxon>
        <taxon>Aphididae</taxon>
        <taxon>Macrosiphini</taxon>
        <taxon>Acyrthosiphon</taxon>
    </lineage>
</organism>
<evidence type="ECO:0000313" key="3">
    <source>
        <dbReference type="EnsemblMetazoa" id="XP_016665035.1"/>
    </source>
</evidence>
<sequence length="799" mass="92775">MMSSRSNRLLAMATGGVNIQDKSTIRKEKIPKKPSVCRNLNNSFLTEVNTSKNKQVLEWLNQSESTRMSNDTEGVENFKKDIYCLNESVDVPEQCIMKKTDESMCYQEIGITDVYENLDTVENIINSIPEDLLALVQNEDQCYSGIHHENVTNLNGFDELNSEKDPSVIFGTSESGSDEHNLLHTDTEALFGTLESTTVVNEINGNNNESNLNKRKKRPSTKGDTRQYRQYRKKNRNCGTEYTTNTGKIMNSRSSRSLSDCRTKCKSKVHDNLRISLFNLYWSMNSHDRRSSYISSLVHSTVKKTNRQRRDTPEKKKPRELVYHYSVPIDGNLVTVCKACFLNIFGETSKFVRNICNKKLSSPANRSSPDKRGRIAPNNKKSPEEIKLVIDHINNLPSYESHYCRKQSKKKYLPTHFTLQRAYDEYKLTVEKPVSRSLYEKYFKSSGLKVKSLKKDTCAQCDRYKIQLSNSISHEQRINLTAEKNKHQEEAEQAYETKRNDITTMSTDTCVLSFDLQQCLPTPQLENSVSFYKRQLWTYNLTIHNCKTSNASCYVWYESLAKRGANDISSCLFNYLKNLPKDISNVIMYSDCCPGQNKNGIVIAMCLYFLEQQDLITTIDHKFMVPGHSRMECDSDHGKIEKARKRYPHSISHPYDWMQFIRWAGKGKFVVNEINQDNFFDFNVLLKKKYQMRKKNEDGDKFIFRDVKWFRYSKENKNVVFYKTSLDENEHFKTLDMSRRKSISMDLPKAYTDILEITEEKKSDLLSLLSFIPEVFHNFYQNLKTSKDISDPIVSEDSD</sequence>
<proteinExistence type="predicted"/>
<evidence type="ECO:0000259" key="2">
    <source>
        <dbReference type="Pfam" id="PF25273"/>
    </source>
</evidence>
<dbReference type="Proteomes" id="UP000007819">
    <property type="component" value="Unassembled WGS sequence"/>
</dbReference>
<accession>A0A8R2HCG0</accession>
<dbReference type="Pfam" id="PF25273">
    <property type="entry name" value="DUF7869"/>
    <property type="match status" value="1"/>
</dbReference>
<evidence type="ECO:0000256" key="1">
    <source>
        <dbReference type="SAM" id="MobiDB-lite"/>
    </source>
</evidence>
<dbReference type="EnsemblMetazoa" id="XM_016809546.2">
    <property type="protein sequence ID" value="XP_016665035.1"/>
    <property type="gene ID" value="LOC107885857"/>
</dbReference>
<dbReference type="PANTHER" id="PTHR10773">
    <property type="entry name" value="DNA-DIRECTED RNA POLYMERASES I, II, AND III SUBUNIT RPABC2"/>
    <property type="match status" value="1"/>
</dbReference>
<dbReference type="KEGG" id="api:107885857"/>
<feature type="domain" description="DUF7869" evidence="2">
    <location>
        <begin position="549"/>
        <end position="706"/>
    </location>
</feature>
<reference evidence="4" key="1">
    <citation type="submission" date="2010-06" db="EMBL/GenBank/DDBJ databases">
        <authorList>
            <person name="Jiang H."/>
            <person name="Abraham K."/>
            <person name="Ali S."/>
            <person name="Alsbrooks S.L."/>
            <person name="Anim B.N."/>
            <person name="Anosike U.S."/>
            <person name="Attaway T."/>
            <person name="Bandaranaike D.P."/>
            <person name="Battles P.K."/>
            <person name="Bell S.N."/>
            <person name="Bell A.V."/>
            <person name="Beltran B."/>
            <person name="Bickham C."/>
            <person name="Bustamante Y."/>
            <person name="Caleb T."/>
            <person name="Canada A."/>
            <person name="Cardenas V."/>
            <person name="Carter K."/>
            <person name="Chacko J."/>
            <person name="Chandrabose M.N."/>
            <person name="Chavez D."/>
            <person name="Chavez A."/>
            <person name="Chen L."/>
            <person name="Chu H.-S."/>
            <person name="Claassen K.J."/>
            <person name="Cockrell R."/>
            <person name="Collins M."/>
            <person name="Cooper J.A."/>
            <person name="Cree A."/>
            <person name="Curry S.M."/>
            <person name="Da Y."/>
            <person name="Dao M.D."/>
            <person name="Das B."/>
            <person name="Davila M.-L."/>
            <person name="Davy-Carroll L."/>
            <person name="Denson S."/>
            <person name="Dinh H."/>
            <person name="Ebong V.E."/>
            <person name="Edwards J.R."/>
            <person name="Egan A."/>
            <person name="El-Daye J."/>
            <person name="Escobedo L."/>
            <person name="Fernandez S."/>
            <person name="Fernando P.R."/>
            <person name="Flagg N."/>
            <person name="Forbes L.D."/>
            <person name="Fowler R.G."/>
            <person name="Fu Q."/>
            <person name="Gabisi R.A."/>
            <person name="Ganer J."/>
            <person name="Garbino Pronczuk A."/>
            <person name="Garcia R.M."/>
            <person name="Garner T."/>
            <person name="Garrett T.E."/>
            <person name="Gonzalez D.A."/>
            <person name="Hamid H."/>
            <person name="Hawkins E.S."/>
            <person name="Hirani K."/>
            <person name="Hogues M.E."/>
            <person name="Hollins B."/>
            <person name="Hsiao C.-H."/>
            <person name="Jabil R."/>
            <person name="James M.L."/>
            <person name="Jhangiani S.N."/>
            <person name="Johnson B."/>
            <person name="Johnson Q."/>
            <person name="Joshi V."/>
            <person name="Kalu J.B."/>
            <person name="Kam C."/>
            <person name="Kashfia A."/>
            <person name="Keebler J."/>
            <person name="Kisamo H."/>
            <person name="Kovar C.L."/>
            <person name="Lago L.A."/>
            <person name="Lai C.-Y."/>
            <person name="Laidlaw J."/>
            <person name="Lara F."/>
            <person name="Le T.-K."/>
            <person name="Lee S.L."/>
            <person name="Legall F.H."/>
            <person name="Lemon S.J."/>
            <person name="Lewis L.R."/>
            <person name="Li B."/>
            <person name="Liu Y."/>
            <person name="Liu Y.-S."/>
            <person name="Lopez J."/>
            <person name="Lozado R.J."/>
            <person name="Lu J."/>
            <person name="Madu R.C."/>
            <person name="Maheshwari M."/>
            <person name="Maheshwari R."/>
            <person name="Malloy K."/>
            <person name="Martinez E."/>
            <person name="Mathew T."/>
            <person name="Mercado I.C."/>
            <person name="Mercado C."/>
            <person name="Meyer B."/>
            <person name="Montgomery K."/>
            <person name="Morgan M.B."/>
            <person name="Munidasa M."/>
            <person name="Nazareth L.V."/>
            <person name="Nelson J."/>
            <person name="Ng B.M."/>
            <person name="Nguyen N.B."/>
            <person name="Nguyen P.Q."/>
            <person name="Nguyen T."/>
            <person name="Obregon M."/>
            <person name="Okwuonu G.O."/>
            <person name="Onwere C.G."/>
            <person name="Orozco G."/>
            <person name="Parra A."/>
            <person name="Patel S."/>
            <person name="Patil S."/>
            <person name="Perez A."/>
            <person name="Perez Y."/>
            <person name="Pham C."/>
            <person name="Primus E.L."/>
            <person name="Pu L.-L."/>
            <person name="Puazo M."/>
            <person name="Qin X."/>
            <person name="Quiroz J.B."/>
            <person name="Reese J."/>
            <person name="Richards S."/>
            <person name="Rives C.M."/>
            <person name="Robberts R."/>
            <person name="Ruiz S.J."/>
            <person name="Ruiz M.J."/>
            <person name="Santibanez J."/>
            <person name="Schneider B.W."/>
            <person name="Sisson I."/>
            <person name="Smith M."/>
            <person name="Sodergren E."/>
            <person name="Song X.-Z."/>
            <person name="Song B.B."/>
            <person name="Summersgill H."/>
            <person name="Thelus R."/>
            <person name="Thornton R.D."/>
            <person name="Trejos Z.Y."/>
            <person name="Usmani K."/>
            <person name="Vattathil S."/>
            <person name="Villasana D."/>
            <person name="Walker D.L."/>
            <person name="Wang S."/>
            <person name="Wang K."/>
            <person name="White C.S."/>
            <person name="Williams A.C."/>
            <person name="Williamson J."/>
            <person name="Wilson K."/>
            <person name="Woghiren I.O."/>
            <person name="Woodworth J.R."/>
            <person name="Worley K.C."/>
            <person name="Wright R.A."/>
            <person name="Wu W."/>
            <person name="Young L."/>
            <person name="Zhang L."/>
            <person name="Zhang J."/>
            <person name="Zhu Y."/>
            <person name="Muzny D.M."/>
            <person name="Weinstock G."/>
            <person name="Gibbs R.A."/>
        </authorList>
    </citation>
    <scope>NUCLEOTIDE SEQUENCE [LARGE SCALE GENOMIC DNA]</scope>
    <source>
        <strain evidence="4">LSR1</strain>
    </source>
</reference>
<reference evidence="3" key="2">
    <citation type="submission" date="2022-06" db="UniProtKB">
        <authorList>
            <consortium name="EnsemblMetazoa"/>
        </authorList>
    </citation>
    <scope>IDENTIFICATION</scope>
</reference>
<keyword evidence="4" id="KW-1185">Reference proteome</keyword>
<dbReference type="InterPro" id="IPR057191">
    <property type="entry name" value="DUF7869"/>
</dbReference>
<name>A0A8R2HCG0_ACYPI</name>
<dbReference type="AlphaFoldDB" id="A0A8R2HCG0"/>
<dbReference type="OrthoDB" id="6627794at2759"/>
<dbReference type="RefSeq" id="XP_016665035.1">
    <property type="nucleotide sequence ID" value="XM_016809546.2"/>
</dbReference>
<dbReference type="PANTHER" id="PTHR10773:SF19">
    <property type="match status" value="1"/>
</dbReference>
<dbReference type="GeneID" id="107885857"/>
<feature type="region of interest" description="Disordered" evidence="1">
    <location>
        <begin position="362"/>
        <end position="381"/>
    </location>
</feature>